<dbReference type="Proteomes" id="UP001556367">
    <property type="component" value="Unassembled WGS sequence"/>
</dbReference>
<evidence type="ECO:0000313" key="12">
    <source>
        <dbReference type="EMBL" id="KAL0946710.1"/>
    </source>
</evidence>
<keyword evidence="6" id="KW-0256">Endoplasmic reticulum</keyword>
<dbReference type="InterPro" id="IPR019009">
    <property type="entry name" value="SRP_receptor_beta_su"/>
</dbReference>
<accession>A0ABR3IU20</accession>
<comment type="caution">
    <text evidence="12">The sequence shown here is derived from an EMBL/GenBank/DDBJ whole genome shotgun (WGS) entry which is preliminary data.</text>
</comment>
<keyword evidence="13" id="KW-1185">Reference proteome</keyword>
<keyword evidence="9 11" id="KW-0472">Membrane</keyword>
<dbReference type="Gene3D" id="3.40.50.300">
    <property type="entry name" value="P-loop containing nucleotide triphosphate hydrolases"/>
    <property type="match status" value="1"/>
</dbReference>
<gene>
    <name evidence="12" type="ORF">HGRIS_012897</name>
</gene>
<dbReference type="Pfam" id="PF09439">
    <property type="entry name" value="SRPRB"/>
    <property type="match status" value="1"/>
</dbReference>
<dbReference type="SUPFAM" id="SSF52540">
    <property type="entry name" value="P-loop containing nucleoside triphosphate hydrolases"/>
    <property type="match status" value="1"/>
</dbReference>
<dbReference type="InterPro" id="IPR027417">
    <property type="entry name" value="P-loop_NTPase"/>
</dbReference>
<feature type="transmembrane region" description="Helical" evidence="11">
    <location>
        <begin position="23"/>
        <end position="41"/>
    </location>
</feature>
<evidence type="ECO:0000313" key="13">
    <source>
        <dbReference type="Proteomes" id="UP001556367"/>
    </source>
</evidence>
<comment type="similarity">
    <text evidence="2">Belongs to the SRP receptor beta subunit family.</text>
</comment>
<evidence type="ECO:0000256" key="7">
    <source>
        <dbReference type="ARBA" id="ARBA00022989"/>
    </source>
</evidence>
<sequence>METPAAEPEVLLSPTPGISTQNVAILSFIVALVGLAIFILLNKRKSTLVGNALLLTGPPDAGKTAILSTLVYDQTLPTHTSLQVNESVVCVSAPNTMVQAVDVPGHPRVRDQFREYLPKSKAIVFVVDAGTISRNGPAVAEHLHAILHALTSLPPSHTPPSLAIAAHKSDLLKASASSTPEALAISRVKTILERELEKRRASQSGGVGVEGLGAEGEATDMGGLECTGNAGEPFKFEAWEGGEVTFIGTSCKVTKRNEVAEKGDDSEDGLVSLRNWLDETF</sequence>
<keyword evidence="8" id="KW-0342">GTP-binding</keyword>
<proteinExistence type="inferred from homology"/>
<evidence type="ECO:0000256" key="2">
    <source>
        <dbReference type="ARBA" id="ARBA00005619"/>
    </source>
</evidence>
<organism evidence="12 13">
    <name type="scientific">Hohenbuehelia grisea</name>
    <dbReference type="NCBI Taxonomy" id="104357"/>
    <lineage>
        <taxon>Eukaryota</taxon>
        <taxon>Fungi</taxon>
        <taxon>Dikarya</taxon>
        <taxon>Basidiomycota</taxon>
        <taxon>Agaricomycotina</taxon>
        <taxon>Agaricomycetes</taxon>
        <taxon>Agaricomycetidae</taxon>
        <taxon>Agaricales</taxon>
        <taxon>Pleurotineae</taxon>
        <taxon>Pleurotaceae</taxon>
        <taxon>Hohenbuehelia</taxon>
    </lineage>
</organism>
<reference evidence="13" key="1">
    <citation type="submission" date="2024-06" db="EMBL/GenBank/DDBJ databases">
        <title>Multi-omics analyses provide insights into the biosynthesis of the anticancer antibiotic pleurotin in Hohenbuehelia grisea.</title>
        <authorList>
            <person name="Weaver J.A."/>
            <person name="Alberti F."/>
        </authorList>
    </citation>
    <scope>NUCLEOTIDE SEQUENCE [LARGE SCALE GENOMIC DNA]</scope>
    <source>
        <strain evidence="13">T-177</strain>
    </source>
</reference>
<evidence type="ECO:0000256" key="5">
    <source>
        <dbReference type="ARBA" id="ARBA00022741"/>
    </source>
</evidence>
<evidence type="ECO:0000256" key="9">
    <source>
        <dbReference type="ARBA" id="ARBA00023136"/>
    </source>
</evidence>
<comment type="subcellular location">
    <subcellularLocation>
        <location evidence="1">Endoplasmic reticulum membrane</location>
        <topology evidence="1">Single-pass membrane protein</topology>
    </subcellularLocation>
</comment>
<dbReference type="EMBL" id="JASNQZ010000015">
    <property type="protein sequence ID" value="KAL0946710.1"/>
    <property type="molecule type" value="Genomic_DNA"/>
</dbReference>
<evidence type="ECO:0000256" key="8">
    <source>
        <dbReference type="ARBA" id="ARBA00023134"/>
    </source>
</evidence>
<evidence type="ECO:0000256" key="10">
    <source>
        <dbReference type="ARBA" id="ARBA00023170"/>
    </source>
</evidence>
<evidence type="ECO:0000256" key="1">
    <source>
        <dbReference type="ARBA" id="ARBA00004389"/>
    </source>
</evidence>
<keyword evidence="7 11" id="KW-1133">Transmembrane helix</keyword>
<keyword evidence="5" id="KW-0547">Nucleotide-binding</keyword>
<name>A0ABR3IU20_9AGAR</name>
<protein>
    <recommendedName>
        <fullName evidence="3">Signal recognition particle receptor subunit beta</fullName>
    </recommendedName>
</protein>
<evidence type="ECO:0000256" key="3">
    <source>
        <dbReference type="ARBA" id="ARBA00020256"/>
    </source>
</evidence>
<evidence type="ECO:0000256" key="4">
    <source>
        <dbReference type="ARBA" id="ARBA00022692"/>
    </source>
</evidence>
<evidence type="ECO:0000256" key="6">
    <source>
        <dbReference type="ARBA" id="ARBA00022824"/>
    </source>
</evidence>
<keyword evidence="10" id="KW-0675">Receptor</keyword>
<keyword evidence="4 11" id="KW-0812">Transmembrane</keyword>
<evidence type="ECO:0000256" key="11">
    <source>
        <dbReference type="SAM" id="Phobius"/>
    </source>
</evidence>